<comment type="caution">
    <text evidence="13">The sequence shown here is derived from an EMBL/GenBank/DDBJ whole genome shotgun (WGS) entry which is preliminary data.</text>
</comment>
<keyword evidence="8" id="KW-0902">Two-component regulatory system</keyword>
<evidence type="ECO:0000256" key="2">
    <source>
        <dbReference type="ARBA" id="ARBA00012438"/>
    </source>
</evidence>
<dbReference type="InterPro" id="IPR050482">
    <property type="entry name" value="Sensor_HK_TwoCompSys"/>
</dbReference>
<evidence type="ECO:0000256" key="4">
    <source>
        <dbReference type="ARBA" id="ARBA00022679"/>
    </source>
</evidence>
<dbReference type="Gene3D" id="3.30.565.10">
    <property type="entry name" value="Histidine kinase-like ATPase, C-terminal domain"/>
    <property type="match status" value="1"/>
</dbReference>
<dbReference type="Pfam" id="PF23539">
    <property type="entry name" value="DUF7134"/>
    <property type="match status" value="1"/>
</dbReference>
<evidence type="ECO:0000256" key="6">
    <source>
        <dbReference type="ARBA" id="ARBA00022777"/>
    </source>
</evidence>
<dbReference type="Pfam" id="PF02518">
    <property type="entry name" value="HATPase_c"/>
    <property type="match status" value="1"/>
</dbReference>
<dbReference type="EMBL" id="RKHK01000001">
    <property type="protein sequence ID" value="ROR72024.1"/>
    <property type="molecule type" value="Genomic_DNA"/>
</dbReference>
<dbReference type="SMART" id="SM00387">
    <property type="entry name" value="HATPase_c"/>
    <property type="match status" value="1"/>
</dbReference>
<feature type="transmembrane region" description="Helical" evidence="11">
    <location>
        <begin position="97"/>
        <end position="123"/>
    </location>
</feature>
<keyword evidence="5" id="KW-0547">Nucleotide-binding</keyword>
<comment type="catalytic activity">
    <reaction evidence="1">
        <text>ATP + protein L-histidine = ADP + protein N-phospho-L-histidine.</text>
        <dbReference type="EC" id="2.7.13.3"/>
    </reaction>
</comment>
<organism evidence="13 14">
    <name type="scientific">Bogoriella caseilytica</name>
    <dbReference type="NCBI Taxonomy" id="56055"/>
    <lineage>
        <taxon>Bacteria</taxon>
        <taxon>Bacillati</taxon>
        <taxon>Actinomycetota</taxon>
        <taxon>Actinomycetes</taxon>
        <taxon>Micrococcales</taxon>
        <taxon>Bogoriellaceae</taxon>
        <taxon>Bogoriella</taxon>
    </lineage>
</organism>
<evidence type="ECO:0000256" key="7">
    <source>
        <dbReference type="ARBA" id="ARBA00022840"/>
    </source>
</evidence>
<dbReference type="Proteomes" id="UP000280668">
    <property type="component" value="Unassembled WGS sequence"/>
</dbReference>
<evidence type="ECO:0000256" key="11">
    <source>
        <dbReference type="SAM" id="Phobius"/>
    </source>
</evidence>
<proteinExistence type="predicted"/>
<dbReference type="Gene3D" id="1.20.5.1930">
    <property type="match status" value="1"/>
</dbReference>
<dbReference type="AlphaFoldDB" id="A0A3N2BAC4"/>
<keyword evidence="4" id="KW-0808">Transferase</keyword>
<keyword evidence="6 13" id="KW-0418">Kinase</keyword>
<feature type="transmembrane region" description="Helical" evidence="11">
    <location>
        <begin position="28"/>
        <end position="51"/>
    </location>
</feature>
<dbReference type="EC" id="2.7.13.3" evidence="2"/>
<evidence type="ECO:0000256" key="8">
    <source>
        <dbReference type="ARBA" id="ARBA00023012"/>
    </source>
</evidence>
<dbReference type="InterPro" id="IPR011712">
    <property type="entry name" value="Sig_transdc_His_kin_sub3_dim/P"/>
</dbReference>
<evidence type="ECO:0000313" key="14">
    <source>
        <dbReference type="Proteomes" id="UP000280668"/>
    </source>
</evidence>
<feature type="coiled-coil region" evidence="9">
    <location>
        <begin position="195"/>
        <end position="222"/>
    </location>
</feature>
<keyword evidence="7" id="KW-0067">ATP-binding</keyword>
<feature type="transmembrane region" description="Helical" evidence="11">
    <location>
        <begin position="135"/>
        <end position="155"/>
    </location>
</feature>
<evidence type="ECO:0000256" key="1">
    <source>
        <dbReference type="ARBA" id="ARBA00000085"/>
    </source>
</evidence>
<keyword evidence="11" id="KW-0812">Transmembrane</keyword>
<keyword evidence="3" id="KW-0597">Phosphoprotein</keyword>
<gene>
    <name evidence="13" type="ORF">EDD31_0369</name>
</gene>
<feature type="transmembrane region" description="Helical" evidence="11">
    <location>
        <begin position="167"/>
        <end position="188"/>
    </location>
</feature>
<dbReference type="GO" id="GO:0046983">
    <property type="term" value="F:protein dimerization activity"/>
    <property type="evidence" value="ECO:0007669"/>
    <property type="project" value="InterPro"/>
</dbReference>
<name>A0A3N2BAC4_9MICO</name>
<keyword evidence="11" id="KW-0472">Membrane</keyword>
<feature type="domain" description="Histidine kinase/HSP90-like ATPase" evidence="12">
    <location>
        <begin position="336"/>
        <end position="429"/>
    </location>
</feature>
<dbReference type="InterPro" id="IPR036890">
    <property type="entry name" value="HATPase_C_sf"/>
</dbReference>
<keyword evidence="11" id="KW-1133">Transmembrane helix</keyword>
<sequence>MTTASSTSGYEPRSFPARVVGALRNPRWFFPIDLALAVLAFLTLMPTGFILGTGTGYAFEAPLPPLLFVTIITVCSLTQCVAVAWRRTRPATSAAVIYAAALVHYLAGAPILPSDLLVLVALYSVTRFTRSTQRSARWAGLIGALIGAAMIGLLTGPSPWGYSVGQVIATSLAVSAVVLATWALAMVLRVRDERVLSLEEHARRLEIEREQQLRLAATAERTRIAREMHDVVAHSLSVVIAQADGGRYAAQSDPEAAARALETISTTGRDALADMRRVLGVLRTENDRSPDDAGSAAPVRPEPGHLDIDGLVAQVKSTGLAVSVVRTGPERSLPAGVGLAVYRIVQEALTNSMKHAGPNARVTVAQHWRSEALILQIDDDGRGAATLPDGLGQGLLGMRERAEIHGGTLTAGPRPGGGFRIHAVIPLPAPTPGA</sequence>
<evidence type="ECO:0000256" key="3">
    <source>
        <dbReference type="ARBA" id="ARBA00022553"/>
    </source>
</evidence>
<dbReference type="InterPro" id="IPR003594">
    <property type="entry name" value="HATPase_dom"/>
</dbReference>
<evidence type="ECO:0000256" key="5">
    <source>
        <dbReference type="ARBA" id="ARBA00022741"/>
    </source>
</evidence>
<feature type="transmembrane region" description="Helical" evidence="11">
    <location>
        <begin position="63"/>
        <end position="85"/>
    </location>
</feature>
<dbReference type="PANTHER" id="PTHR24421">
    <property type="entry name" value="NITRATE/NITRITE SENSOR PROTEIN NARX-RELATED"/>
    <property type="match status" value="1"/>
</dbReference>
<dbReference type="GO" id="GO:0016020">
    <property type="term" value="C:membrane"/>
    <property type="evidence" value="ECO:0007669"/>
    <property type="project" value="InterPro"/>
</dbReference>
<dbReference type="PANTHER" id="PTHR24421:SF10">
    <property type="entry name" value="NITRATE_NITRITE SENSOR PROTEIN NARQ"/>
    <property type="match status" value="1"/>
</dbReference>
<dbReference type="OrthoDB" id="227596at2"/>
<keyword evidence="14" id="KW-1185">Reference proteome</keyword>
<accession>A0A3N2BAC4</accession>
<dbReference type="RefSeq" id="WP_123302659.1">
    <property type="nucleotide sequence ID" value="NZ_RKHK01000001.1"/>
</dbReference>
<keyword evidence="9" id="KW-0175">Coiled coil</keyword>
<reference evidence="13 14" key="1">
    <citation type="submission" date="2018-11" db="EMBL/GenBank/DDBJ databases">
        <title>Sequencing the genomes of 1000 actinobacteria strains.</title>
        <authorList>
            <person name="Klenk H.-P."/>
        </authorList>
    </citation>
    <scope>NUCLEOTIDE SEQUENCE [LARGE SCALE GENOMIC DNA]</scope>
    <source>
        <strain evidence="13 14">DSM 11294</strain>
    </source>
</reference>
<dbReference type="SUPFAM" id="SSF55874">
    <property type="entry name" value="ATPase domain of HSP90 chaperone/DNA topoisomerase II/histidine kinase"/>
    <property type="match status" value="1"/>
</dbReference>
<protein>
    <recommendedName>
        <fullName evidence="2">histidine kinase</fullName>
        <ecNumber evidence="2">2.7.13.3</ecNumber>
    </recommendedName>
</protein>
<dbReference type="GO" id="GO:0000155">
    <property type="term" value="F:phosphorelay sensor kinase activity"/>
    <property type="evidence" value="ECO:0007669"/>
    <property type="project" value="InterPro"/>
</dbReference>
<feature type="region of interest" description="Disordered" evidence="10">
    <location>
        <begin position="284"/>
        <end position="304"/>
    </location>
</feature>
<evidence type="ECO:0000259" key="12">
    <source>
        <dbReference type="SMART" id="SM00387"/>
    </source>
</evidence>
<evidence type="ECO:0000256" key="10">
    <source>
        <dbReference type="SAM" id="MobiDB-lite"/>
    </source>
</evidence>
<dbReference type="CDD" id="cd16917">
    <property type="entry name" value="HATPase_UhpB-NarQ-NarX-like"/>
    <property type="match status" value="1"/>
</dbReference>
<dbReference type="GO" id="GO:0005524">
    <property type="term" value="F:ATP binding"/>
    <property type="evidence" value="ECO:0007669"/>
    <property type="project" value="UniProtKB-KW"/>
</dbReference>
<evidence type="ECO:0000256" key="9">
    <source>
        <dbReference type="SAM" id="Coils"/>
    </source>
</evidence>
<dbReference type="InterPro" id="IPR055558">
    <property type="entry name" value="DUF7134"/>
</dbReference>
<dbReference type="Pfam" id="PF07730">
    <property type="entry name" value="HisKA_3"/>
    <property type="match status" value="1"/>
</dbReference>
<evidence type="ECO:0000313" key="13">
    <source>
        <dbReference type="EMBL" id="ROR72024.1"/>
    </source>
</evidence>